<dbReference type="InterPro" id="IPR017850">
    <property type="entry name" value="Alkaline_phosphatase_core_sf"/>
</dbReference>
<dbReference type="Pfam" id="PF00884">
    <property type="entry name" value="Sulfatase"/>
    <property type="match status" value="1"/>
</dbReference>
<proteinExistence type="inferred from homology"/>
<dbReference type="Proteomes" id="UP001244341">
    <property type="component" value="Chromosome 14b"/>
</dbReference>
<dbReference type="InterPro" id="IPR050738">
    <property type="entry name" value="Sulfatase"/>
</dbReference>
<accession>A0ABY8UL64</accession>
<reference evidence="6 7" key="1">
    <citation type="submission" date="2023-05" db="EMBL/GenBank/DDBJ databases">
        <title>A 100% complete, gapless, phased diploid assembly of the Scenedesmus obliquus UTEX 3031 genome.</title>
        <authorList>
            <person name="Biondi T.C."/>
            <person name="Hanschen E.R."/>
            <person name="Kwon T."/>
            <person name="Eng W."/>
            <person name="Kruse C.P.S."/>
            <person name="Koehler S.I."/>
            <person name="Kunde Y."/>
            <person name="Gleasner C.D."/>
            <person name="You Mak K.T."/>
            <person name="Polle J."/>
            <person name="Hovde B.T."/>
            <person name="Starkenburg S.R."/>
        </authorList>
    </citation>
    <scope>NUCLEOTIDE SEQUENCE [LARGE SCALE GENOMIC DNA]</scope>
    <source>
        <strain evidence="6 7">DOE0152z</strain>
    </source>
</reference>
<organism evidence="6 7">
    <name type="scientific">Tetradesmus obliquus</name>
    <name type="common">Green alga</name>
    <name type="synonym">Acutodesmus obliquus</name>
    <dbReference type="NCBI Taxonomy" id="3088"/>
    <lineage>
        <taxon>Eukaryota</taxon>
        <taxon>Viridiplantae</taxon>
        <taxon>Chlorophyta</taxon>
        <taxon>core chlorophytes</taxon>
        <taxon>Chlorophyceae</taxon>
        <taxon>CS clade</taxon>
        <taxon>Sphaeropleales</taxon>
        <taxon>Scenedesmaceae</taxon>
        <taxon>Tetradesmus</taxon>
    </lineage>
</organism>
<evidence type="ECO:0000313" key="7">
    <source>
        <dbReference type="Proteomes" id="UP001244341"/>
    </source>
</evidence>
<feature type="signal peptide" evidence="4">
    <location>
        <begin position="1"/>
        <end position="24"/>
    </location>
</feature>
<dbReference type="EMBL" id="CP126221">
    <property type="protein sequence ID" value="WIA22267.1"/>
    <property type="molecule type" value="Genomic_DNA"/>
</dbReference>
<dbReference type="PANTHER" id="PTHR42693">
    <property type="entry name" value="ARYLSULFATASE FAMILY MEMBER"/>
    <property type="match status" value="1"/>
</dbReference>
<feature type="chain" id="PRO_5045976644" description="Sulfatase N-terminal domain-containing protein" evidence="4">
    <location>
        <begin position="25"/>
        <end position="688"/>
    </location>
</feature>
<evidence type="ECO:0000259" key="5">
    <source>
        <dbReference type="Pfam" id="PF00884"/>
    </source>
</evidence>
<dbReference type="InterPro" id="IPR000917">
    <property type="entry name" value="Sulfatase_N"/>
</dbReference>
<dbReference type="SUPFAM" id="SSF53649">
    <property type="entry name" value="Alkaline phosphatase-like"/>
    <property type="match status" value="1"/>
</dbReference>
<evidence type="ECO:0000256" key="2">
    <source>
        <dbReference type="ARBA" id="ARBA00022801"/>
    </source>
</evidence>
<dbReference type="PANTHER" id="PTHR42693:SF53">
    <property type="entry name" value="ENDO-4-O-SULFATASE"/>
    <property type="match status" value="1"/>
</dbReference>
<feature type="domain" description="Sulfatase N-terminal" evidence="5">
    <location>
        <begin position="81"/>
        <end position="427"/>
    </location>
</feature>
<gene>
    <name evidence="6" type="ORF">OEZ85_004589</name>
</gene>
<evidence type="ECO:0000256" key="1">
    <source>
        <dbReference type="ARBA" id="ARBA00008779"/>
    </source>
</evidence>
<feature type="region of interest" description="Disordered" evidence="3">
    <location>
        <begin position="60"/>
        <end position="79"/>
    </location>
</feature>
<keyword evidence="2" id="KW-0378">Hydrolase</keyword>
<keyword evidence="7" id="KW-1185">Reference proteome</keyword>
<name>A0ABY8UL64_TETOB</name>
<comment type="similarity">
    <text evidence="1">Belongs to the sulfatase family.</text>
</comment>
<evidence type="ECO:0000256" key="4">
    <source>
        <dbReference type="SAM" id="SignalP"/>
    </source>
</evidence>
<sequence>MEVWISGLLTVLLAAWCMPPACHASTADVPSSAFLDDNAAVAAATGVKLGPGYAQGCTPPRPQSWPVTQPRVPPLSPGDKPNFVVIQVDDMGWDDIGLHHPRAPDGASSAGAQTPNVDKLIKGGMSFSNFYAAPLCAMGRAALLTGRDYPRTGNLFNGLGYDAIHLGEATIGNVMQQAGYVTAHYGKWHNSRALGYEPWWRGFNDSWLPSDTYLQVDNLMRHNGRYVQTKGLVEQIMADKLMVFMKQREQDQQPFMVYYAPYAIHATPFFGRDVNHTAISLNESAKAGIYFQPEPYKSWILQQQPPPGEHNARVWAFLMYLDDVLGKIFDYVADSPQLRRNTYIMLTSDNGPSLMYVLDPAGRLQRMPSGMVGDKKTLDSYLESTGTEGSLRNFLAVWGPGVSSGGVSDVLLSLADILPTIAELAGAEGTTHEPWSGRSFANLLQPNSSLSSAQQHRFIFTLVSTGVPEQCPLIIKLMSRLLPILGPDREVLKPQPMLAYKDESGNDVMKHCIVGRYGDFKWFGVNDKVFRLANGSHIELPCNEVTDNQGRANISALFDTAAAAWWDSVVAEPHSFTKPVYQLGLGGAAMAEIDPSNVEASGIVQLQRGSMALNSVVNFTAVNDFGCWKIRPVTSGTYDIYVMYATSLPAGLAATFKLNIWHYTSGTQQRRTRGFSKQHRYTERVSAE</sequence>
<keyword evidence="4" id="KW-0732">Signal</keyword>
<evidence type="ECO:0000256" key="3">
    <source>
        <dbReference type="SAM" id="MobiDB-lite"/>
    </source>
</evidence>
<dbReference type="Gene3D" id="3.40.720.10">
    <property type="entry name" value="Alkaline Phosphatase, subunit A"/>
    <property type="match status" value="1"/>
</dbReference>
<evidence type="ECO:0000313" key="6">
    <source>
        <dbReference type="EMBL" id="WIA22267.1"/>
    </source>
</evidence>
<protein>
    <recommendedName>
        <fullName evidence="5">Sulfatase N-terminal domain-containing protein</fullName>
    </recommendedName>
</protein>